<keyword evidence="3" id="KW-1185">Reference proteome</keyword>
<protein>
    <submittedName>
        <fullName evidence="2">Uncharacterized protein</fullName>
    </submittedName>
</protein>
<accession>A0A410G984</accession>
<name>A0A410G984_9BURK</name>
<dbReference type="KEGG" id="pus:CKA81_02705"/>
<dbReference type="Proteomes" id="UP000283474">
    <property type="component" value="Chromosome"/>
</dbReference>
<sequence length="74" mass="8149">MSPWFLFVAEPRMLYRPTGIQLLSYKEHIMAKGQLRGNKEAKKPKQPKKPATADTPFGAIVPKGSAQPAGGKKK</sequence>
<reference evidence="2 3" key="1">
    <citation type="submission" date="2017-08" db="EMBL/GenBank/DDBJ databases">
        <authorList>
            <person name="Park S.-J."/>
            <person name="Kim H."/>
        </authorList>
    </citation>
    <scope>NUCLEOTIDE SEQUENCE [LARGE SCALE GENOMIC DNA]</scope>
    <source>
        <strain evidence="3">ye3</strain>
    </source>
</reference>
<gene>
    <name evidence="2" type="ORF">CKA81_02705</name>
</gene>
<proteinExistence type="predicted"/>
<evidence type="ECO:0000256" key="1">
    <source>
        <dbReference type="SAM" id="MobiDB-lite"/>
    </source>
</evidence>
<feature type="region of interest" description="Disordered" evidence="1">
    <location>
        <begin position="34"/>
        <end position="74"/>
    </location>
</feature>
<organism evidence="2 3">
    <name type="scientific">Pollutimonas thiosulfatoxidans</name>
    <dbReference type="NCBI Taxonomy" id="2028345"/>
    <lineage>
        <taxon>Bacteria</taxon>
        <taxon>Pseudomonadati</taxon>
        <taxon>Pseudomonadota</taxon>
        <taxon>Betaproteobacteria</taxon>
        <taxon>Burkholderiales</taxon>
        <taxon>Alcaligenaceae</taxon>
        <taxon>Pollutimonas</taxon>
    </lineage>
</organism>
<evidence type="ECO:0000313" key="3">
    <source>
        <dbReference type="Proteomes" id="UP000283474"/>
    </source>
</evidence>
<dbReference type="AlphaFoldDB" id="A0A410G984"/>
<evidence type="ECO:0000313" key="2">
    <source>
        <dbReference type="EMBL" id="QAA92873.1"/>
    </source>
</evidence>
<dbReference type="EMBL" id="CP022987">
    <property type="protein sequence ID" value="QAA92873.1"/>
    <property type="molecule type" value="Genomic_DNA"/>
</dbReference>